<evidence type="ECO:0000313" key="2">
    <source>
        <dbReference type="EMBL" id="ACL39145.1"/>
    </source>
</evidence>
<keyword evidence="3" id="KW-1185">Reference proteome</keyword>
<proteinExistence type="predicted"/>
<dbReference type="STRING" id="452863.Achl_1154"/>
<dbReference type="AlphaFoldDB" id="B8HEB0"/>
<dbReference type="KEGG" id="ach:Achl_1154"/>
<sequence length="240" mass="25911">MAQEETGNARTSGRASAKTTQSNQASEAAGAADAQAAAEELTLVVAKALGEQMGAVMREVFAEQRSLFAAQAELREADYVLVRHMVEEQQARREKDAELLKKIDRQAEAKPPGPVGGRRIDADPGQLLLGLQFNALSNVLGSRKRTRNGRDGSILEPPEITRVGTASSPTAVRYRMTFKGPLPSGSATVGIQYLDNTPRDLVQIGALQNNGLDLKSDKVQYVELLDGRALPIAFGIPYRR</sequence>
<organism evidence="2 3">
    <name type="scientific">Pseudarthrobacter chlorophenolicus (strain ATCC 700700 / DSM 12829 / CIP 107037 / JCM 12360 / KCTC 9906 / NCIMB 13794 / A6)</name>
    <name type="common">Arthrobacter chlorophenolicus</name>
    <dbReference type="NCBI Taxonomy" id="452863"/>
    <lineage>
        <taxon>Bacteria</taxon>
        <taxon>Bacillati</taxon>
        <taxon>Actinomycetota</taxon>
        <taxon>Actinomycetes</taxon>
        <taxon>Micrococcales</taxon>
        <taxon>Micrococcaceae</taxon>
        <taxon>Pseudarthrobacter</taxon>
    </lineage>
</organism>
<evidence type="ECO:0000313" key="3">
    <source>
        <dbReference type="Proteomes" id="UP000002505"/>
    </source>
</evidence>
<feature type="region of interest" description="Disordered" evidence="1">
    <location>
        <begin position="1"/>
        <end position="33"/>
    </location>
</feature>
<accession>B8HEB0</accession>
<dbReference type="RefSeq" id="WP_015936368.1">
    <property type="nucleotide sequence ID" value="NC_011886.1"/>
</dbReference>
<protein>
    <submittedName>
        <fullName evidence="2">Uncharacterized protein</fullName>
    </submittedName>
</protein>
<dbReference type="EMBL" id="CP001341">
    <property type="protein sequence ID" value="ACL39145.1"/>
    <property type="molecule type" value="Genomic_DNA"/>
</dbReference>
<gene>
    <name evidence="2" type="ordered locus">Achl_1154</name>
</gene>
<reference evidence="2" key="1">
    <citation type="submission" date="2009-01" db="EMBL/GenBank/DDBJ databases">
        <title>Complete sequence of chromosome of Arthrobacter chlorophenolicus A6.</title>
        <authorList>
            <consortium name="US DOE Joint Genome Institute"/>
            <person name="Lucas S."/>
            <person name="Copeland A."/>
            <person name="Lapidus A."/>
            <person name="Glavina del Rio T."/>
            <person name="Tice H."/>
            <person name="Bruce D."/>
            <person name="Goodwin L."/>
            <person name="Pitluck S."/>
            <person name="Goltsman E."/>
            <person name="Clum A."/>
            <person name="Larimer F."/>
            <person name="Land M."/>
            <person name="Hauser L."/>
            <person name="Kyrpides N."/>
            <person name="Mikhailova N."/>
            <person name="Jansson J."/>
            <person name="Richardson P."/>
        </authorList>
    </citation>
    <scope>NUCLEOTIDE SEQUENCE [LARGE SCALE GENOMIC DNA]</scope>
    <source>
        <strain evidence="2">A6</strain>
    </source>
</reference>
<dbReference type="HOGENOM" id="CLU_1154530_0_0_11"/>
<dbReference type="Proteomes" id="UP000002505">
    <property type="component" value="Chromosome"/>
</dbReference>
<evidence type="ECO:0000256" key="1">
    <source>
        <dbReference type="SAM" id="MobiDB-lite"/>
    </source>
</evidence>
<name>B8HEB0_PSECP</name>
<feature type="compositionally biased region" description="Polar residues" evidence="1">
    <location>
        <begin position="1"/>
        <end position="24"/>
    </location>
</feature>
<dbReference type="OrthoDB" id="4951500at2"/>